<feature type="transmembrane region" description="Helical" evidence="1">
    <location>
        <begin position="38"/>
        <end position="60"/>
    </location>
</feature>
<feature type="transmembrane region" description="Helical" evidence="1">
    <location>
        <begin position="98"/>
        <end position="116"/>
    </location>
</feature>
<accession>A0ABT0ZUA6</accession>
<gene>
    <name evidence="2" type="ORF">KDL28_04260</name>
</gene>
<keyword evidence="1" id="KW-0472">Membrane</keyword>
<comment type="caution">
    <text evidence="2">The sequence shown here is derived from an EMBL/GenBank/DDBJ whole genome shotgun (WGS) entry which is preliminary data.</text>
</comment>
<dbReference type="EMBL" id="JAGSOV010000009">
    <property type="protein sequence ID" value="MCO1654260.1"/>
    <property type="molecule type" value="Genomic_DNA"/>
</dbReference>
<evidence type="ECO:0000313" key="3">
    <source>
        <dbReference type="Proteomes" id="UP001165283"/>
    </source>
</evidence>
<reference evidence="2" key="1">
    <citation type="submission" date="2021-04" db="EMBL/GenBank/DDBJ databases">
        <title>Pseudonocardia sp. nov., isolated from sandy soil of mangrove forest.</title>
        <authorList>
            <person name="Zan Z."/>
            <person name="Huang R."/>
            <person name="Liu W."/>
        </authorList>
    </citation>
    <scope>NUCLEOTIDE SEQUENCE</scope>
    <source>
        <strain evidence="2">S2-4</strain>
    </source>
</reference>
<protein>
    <submittedName>
        <fullName evidence="2">Uncharacterized protein</fullName>
    </submittedName>
</protein>
<evidence type="ECO:0000313" key="2">
    <source>
        <dbReference type="EMBL" id="MCO1654260.1"/>
    </source>
</evidence>
<feature type="transmembrane region" description="Helical" evidence="1">
    <location>
        <begin position="72"/>
        <end position="92"/>
    </location>
</feature>
<dbReference type="RefSeq" id="WP_252435860.1">
    <property type="nucleotide sequence ID" value="NZ_JAGSOV010000009.1"/>
</dbReference>
<evidence type="ECO:0000256" key="1">
    <source>
        <dbReference type="SAM" id="Phobius"/>
    </source>
</evidence>
<keyword evidence="1" id="KW-0812">Transmembrane</keyword>
<keyword evidence="3" id="KW-1185">Reference proteome</keyword>
<sequence>MSSTETRRRGGALTTLLVVLTLAQVITLVLLLDAWRSAASHGASVGALPAFGVLLSLLALTAYAGVWAWRRWGVVVIGVVAAVGLVTDLAFGLPPLALLIRVALLAGFFAAVGARWDQFR</sequence>
<feature type="transmembrane region" description="Helical" evidence="1">
    <location>
        <begin position="12"/>
        <end position="32"/>
    </location>
</feature>
<name>A0ABT0ZUA6_9PSEU</name>
<organism evidence="2 3">
    <name type="scientific">Pseudonocardia humida</name>
    <dbReference type="NCBI Taxonomy" id="2800819"/>
    <lineage>
        <taxon>Bacteria</taxon>
        <taxon>Bacillati</taxon>
        <taxon>Actinomycetota</taxon>
        <taxon>Actinomycetes</taxon>
        <taxon>Pseudonocardiales</taxon>
        <taxon>Pseudonocardiaceae</taxon>
        <taxon>Pseudonocardia</taxon>
    </lineage>
</organism>
<keyword evidence="1" id="KW-1133">Transmembrane helix</keyword>
<proteinExistence type="predicted"/>
<dbReference type="Proteomes" id="UP001165283">
    <property type="component" value="Unassembled WGS sequence"/>
</dbReference>